<gene>
    <name evidence="3" type="ORF">GRI58_01990</name>
</gene>
<dbReference type="AlphaFoldDB" id="A0A845AAZ7"/>
<evidence type="ECO:0000313" key="3">
    <source>
        <dbReference type="EMBL" id="MXP27592.1"/>
    </source>
</evidence>
<feature type="chain" id="PRO_5032297666" description="NlpC/P60 domain-containing protein" evidence="2">
    <location>
        <begin position="25"/>
        <end position="633"/>
    </location>
</feature>
<comment type="caution">
    <text evidence="3">The sequence shown here is derived from an EMBL/GenBank/DDBJ whole genome shotgun (WGS) entry which is preliminary data.</text>
</comment>
<proteinExistence type="predicted"/>
<protein>
    <recommendedName>
        <fullName evidence="5">NlpC/P60 domain-containing protein</fullName>
    </recommendedName>
</protein>
<accession>A0A845AAZ7</accession>
<keyword evidence="2" id="KW-0732">Signal</keyword>
<feature type="region of interest" description="Disordered" evidence="1">
    <location>
        <begin position="321"/>
        <end position="353"/>
    </location>
</feature>
<keyword evidence="4" id="KW-1185">Reference proteome</keyword>
<sequence length="633" mass="68095">MLSHLPRLLLTLAAILGCAAASHAEPVSALTPADSAIIRDVADGAGPSQVITMGKYVLVVDPWNLQIRRYLADDIHSRPAICLFPRTFAPGRVVRTKAGVRLIAEPYGPDGKGGYNLRERSAMTITPAQVRDMPIVGPCRFDIGAVRRTDTPPRIRASDDRSDSASYPLPSGTRAWIAPQGKAGSQVYAVRYAGSLSHGRSLLWWSEVGGEPPAASANGLPPEAGRLMVRQYVGVFDAAGGPPQSVVQIITAHVPPLLPDHVIPKPTKLEKPGLEFISGGTGPHGDAIWIAAANMPDEGRGQFELRRYDLAKFASSSGAEIELVPSANRPEPLADRNDPAPGHDANEDANLAARDNRPASFGQVRKTLQQQIAFRWQFPEDGQAHPCDGRDKCTVAANEDGALGTGPQFTYPVGDDAHPHGGALWVQPRDLVGVRPGTWIQSVPYSIGGVDLADTFAKRLAANYGSDRKTATPDPIGHIGEGMEWHGEDTHYPLGIDCSALIAMVYDVKIRSTGRMVRANVLRGKDGHAYAVPLGPDQGCPEPVQNFADLKPGDILLRNGHVVIFNGFTTVADAPGRSRAMRVFESTSRCGAVCESVYDPTYFAGWWMLRMDHGATDNCPLWLEDRTPKRAGT</sequence>
<dbReference type="Gene3D" id="3.90.1720.10">
    <property type="entry name" value="endopeptidase domain like (from Nostoc punctiforme)"/>
    <property type="match status" value="1"/>
</dbReference>
<dbReference type="Proteomes" id="UP000439780">
    <property type="component" value="Unassembled WGS sequence"/>
</dbReference>
<dbReference type="PROSITE" id="PS51257">
    <property type="entry name" value="PROKAR_LIPOPROTEIN"/>
    <property type="match status" value="1"/>
</dbReference>
<evidence type="ECO:0000256" key="1">
    <source>
        <dbReference type="SAM" id="MobiDB-lite"/>
    </source>
</evidence>
<organism evidence="3 4">
    <name type="scientific">Qipengyuania algicida</name>
    <dbReference type="NCBI Taxonomy" id="1836209"/>
    <lineage>
        <taxon>Bacteria</taxon>
        <taxon>Pseudomonadati</taxon>
        <taxon>Pseudomonadota</taxon>
        <taxon>Alphaproteobacteria</taxon>
        <taxon>Sphingomonadales</taxon>
        <taxon>Erythrobacteraceae</taxon>
        <taxon>Qipengyuania</taxon>
    </lineage>
</organism>
<dbReference type="EMBL" id="WTYA01000001">
    <property type="protein sequence ID" value="MXP27592.1"/>
    <property type="molecule type" value="Genomic_DNA"/>
</dbReference>
<feature type="signal peptide" evidence="2">
    <location>
        <begin position="1"/>
        <end position="24"/>
    </location>
</feature>
<dbReference type="InterPro" id="IPR038765">
    <property type="entry name" value="Papain-like_cys_pep_sf"/>
</dbReference>
<dbReference type="RefSeq" id="WP_160751867.1">
    <property type="nucleotide sequence ID" value="NZ_WTYA01000001.1"/>
</dbReference>
<evidence type="ECO:0000313" key="4">
    <source>
        <dbReference type="Proteomes" id="UP000439780"/>
    </source>
</evidence>
<dbReference type="SUPFAM" id="SSF54001">
    <property type="entry name" value="Cysteine proteinases"/>
    <property type="match status" value="1"/>
</dbReference>
<dbReference type="OrthoDB" id="7604982at2"/>
<name>A0A845AAZ7_9SPHN</name>
<reference evidence="3 4" key="1">
    <citation type="submission" date="2019-12" db="EMBL/GenBank/DDBJ databases">
        <title>Genomic-based taxomic classification of the family Erythrobacteraceae.</title>
        <authorList>
            <person name="Xu L."/>
        </authorList>
    </citation>
    <scope>NUCLEOTIDE SEQUENCE [LARGE SCALE GENOMIC DNA]</scope>
    <source>
        <strain evidence="3 4">KEMB 9005-328</strain>
    </source>
</reference>
<evidence type="ECO:0008006" key="5">
    <source>
        <dbReference type="Google" id="ProtNLM"/>
    </source>
</evidence>
<evidence type="ECO:0000256" key="2">
    <source>
        <dbReference type="SAM" id="SignalP"/>
    </source>
</evidence>